<reference evidence="1 3" key="1">
    <citation type="submission" date="2015-09" db="EMBL/GenBank/DDBJ databases">
        <title>Identification and resolution of microdiversity through metagenomic sequencing of parallel consortia.</title>
        <authorList>
            <person name="Nelson W.C."/>
            <person name="Romine M.F."/>
            <person name="Lindemann S.R."/>
        </authorList>
    </citation>
    <scope>NUCLEOTIDE SEQUENCE [LARGE SCALE GENOMIC DNA]</scope>
    <source>
        <strain evidence="1">HL-109</strain>
    </source>
</reference>
<reference evidence="2 4" key="2">
    <citation type="submission" date="2016-08" db="EMBL/GenBank/DDBJ databases">
        <authorList>
            <person name="Varghese N."/>
            <person name="Submissions Spin"/>
        </authorList>
    </citation>
    <scope>NUCLEOTIDE SEQUENCE [LARGE SCALE GENOMIC DNA]</scope>
    <source>
        <strain evidence="2 4">HL-109</strain>
    </source>
</reference>
<sequence>MDDQQQNENPAANVSDPLKLLALDSDDLAVISAHLQHGQLRVSDLAYLRSERRFALCLGRYEWEHAPEAPRRRRLTGLHFERVLAAQMRNLDPRIRETALELIAIGFEPGDAPSGAIILFFADDRALRLEVECIEAQMRDMGPVWEADPPPPIETEENE</sequence>
<dbReference type="Pfam" id="PF11164">
    <property type="entry name" value="DUF2948"/>
    <property type="match status" value="1"/>
</dbReference>
<organism evidence="1 3">
    <name type="scientific">Saliniramus fredricksonii</name>
    <dbReference type="NCBI Taxonomy" id="1653334"/>
    <lineage>
        <taxon>Bacteria</taxon>
        <taxon>Pseudomonadati</taxon>
        <taxon>Pseudomonadota</taxon>
        <taxon>Alphaproteobacteria</taxon>
        <taxon>Hyphomicrobiales</taxon>
        <taxon>Salinarimonadaceae</taxon>
        <taxon>Saliniramus</taxon>
    </lineage>
</organism>
<accession>A0A0P7XAK8</accession>
<gene>
    <name evidence="2" type="ORF">GA0071312_2147</name>
    <name evidence="1" type="ORF">HLUCCO17_01750</name>
</gene>
<evidence type="ECO:0000313" key="2">
    <source>
        <dbReference type="EMBL" id="SCC81211.1"/>
    </source>
</evidence>
<dbReference type="OrthoDB" id="9806367at2"/>
<dbReference type="RefSeq" id="WP_074444954.1">
    <property type="nucleotide sequence ID" value="NZ_FMBM01000002.1"/>
</dbReference>
<proteinExistence type="predicted"/>
<comment type="caution">
    <text evidence="1">The sequence shown here is derived from an EMBL/GenBank/DDBJ whole genome shotgun (WGS) entry which is preliminary data.</text>
</comment>
<evidence type="ECO:0000313" key="3">
    <source>
        <dbReference type="Proteomes" id="UP000050497"/>
    </source>
</evidence>
<name>A0A0P7XAK8_9HYPH</name>
<dbReference type="AlphaFoldDB" id="A0A0P7XAK8"/>
<dbReference type="Proteomes" id="UP000182800">
    <property type="component" value="Unassembled WGS sequence"/>
</dbReference>
<dbReference type="EMBL" id="FMBM01000002">
    <property type="protein sequence ID" value="SCC81211.1"/>
    <property type="molecule type" value="Genomic_DNA"/>
</dbReference>
<evidence type="ECO:0000313" key="4">
    <source>
        <dbReference type="Proteomes" id="UP000182800"/>
    </source>
</evidence>
<evidence type="ECO:0000313" key="1">
    <source>
        <dbReference type="EMBL" id="KPQ12309.1"/>
    </source>
</evidence>
<dbReference type="Proteomes" id="UP000050497">
    <property type="component" value="Unassembled WGS sequence"/>
</dbReference>
<evidence type="ECO:0008006" key="5">
    <source>
        <dbReference type="Google" id="ProtNLM"/>
    </source>
</evidence>
<dbReference type="EMBL" id="LJSX01000002">
    <property type="protein sequence ID" value="KPQ12309.1"/>
    <property type="molecule type" value="Genomic_DNA"/>
</dbReference>
<dbReference type="STRING" id="1653334.GA0071312_2147"/>
<dbReference type="InterPro" id="IPR021335">
    <property type="entry name" value="DUF2948"/>
</dbReference>
<protein>
    <recommendedName>
        <fullName evidence="5">DUF2948 family protein</fullName>
    </recommendedName>
</protein>
<keyword evidence="4" id="KW-1185">Reference proteome</keyword>